<evidence type="ECO:0000259" key="6">
    <source>
        <dbReference type="SMART" id="SM01043"/>
    </source>
</evidence>
<reference evidence="7 8" key="1">
    <citation type="submission" date="2019-09" db="EMBL/GenBank/DDBJ databases">
        <title>Actinomadura physcomitrii sp. nov., a novel actinomycete isolated from moss [Physcomitrium sphaericum (Ludw) Fuernr].</title>
        <authorList>
            <person name="Zhuang X."/>
            <person name="Liu C."/>
        </authorList>
    </citation>
    <scope>NUCLEOTIDE SEQUENCE [LARGE SCALE GENOMIC DNA]</scope>
    <source>
        <strain evidence="7 8">HMC1</strain>
    </source>
</reference>
<keyword evidence="8" id="KW-1185">Reference proteome</keyword>
<dbReference type="Gene3D" id="3.40.50.150">
    <property type="entry name" value="Vaccinia Virus protein VP39"/>
    <property type="match status" value="1"/>
</dbReference>
<evidence type="ECO:0000256" key="4">
    <source>
        <dbReference type="ARBA" id="ARBA00023163"/>
    </source>
</evidence>
<dbReference type="Pfam" id="PF04672">
    <property type="entry name" value="Methyltransf_19"/>
    <property type="match status" value="1"/>
</dbReference>
<dbReference type="PANTHER" id="PTHR35807">
    <property type="entry name" value="TRANSCRIPTIONAL REGULATOR REDD-RELATED"/>
    <property type="match status" value="1"/>
</dbReference>
<organism evidence="7 8">
    <name type="scientific">Actinomadura rudentiformis</name>
    <dbReference type="NCBI Taxonomy" id="359158"/>
    <lineage>
        <taxon>Bacteria</taxon>
        <taxon>Bacillati</taxon>
        <taxon>Actinomycetota</taxon>
        <taxon>Actinomycetes</taxon>
        <taxon>Streptosporangiales</taxon>
        <taxon>Thermomonosporaceae</taxon>
        <taxon>Actinomadura</taxon>
    </lineage>
</organism>
<dbReference type="PANTHER" id="PTHR35807:SF1">
    <property type="entry name" value="TRANSCRIPTIONAL REGULATOR REDD"/>
    <property type="match status" value="1"/>
</dbReference>
<dbReference type="InterPro" id="IPR006764">
    <property type="entry name" value="SAM_dep_MeTrfase_SAV2177_type"/>
</dbReference>
<name>A0A6H9YFL6_9ACTN</name>
<dbReference type="Proteomes" id="UP000468735">
    <property type="component" value="Unassembled WGS sequence"/>
</dbReference>
<evidence type="ECO:0000256" key="2">
    <source>
        <dbReference type="ARBA" id="ARBA00023015"/>
    </source>
</evidence>
<dbReference type="Gene3D" id="1.10.10.10">
    <property type="entry name" value="Winged helix-like DNA-binding domain superfamily/Winged helix DNA-binding domain"/>
    <property type="match status" value="1"/>
</dbReference>
<evidence type="ECO:0000259" key="5">
    <source>
        <dbReference type="SMART" id="SM00862"/>
    </source>
</evidence>
<sequence>MQVRVLGRAVEVHGDNGEPVPLQPLMGAALGLLVVADGNGRRGVSRDRLKAMLWGEDDSIDWSGSLKATMSKLRRVLGKDRVVFSGDAYRFVPDEQADYVDLLVLRALVDKANQVRADDDLETAVRLYAHVLEHWSETPLAGIPQTSGALGHIRTLRDERQVIVEAMLEIQLDLGRHREVAASTPALIAADPLNEHLRALRMRALARSGRKAEALRDYDDAEAVAEAETGTKPGLNLQRLRDQVKDNDPVVFAWEAPRMRESDAMVLASGADGSSHSLARMMNYMIGGNFHLPVDRALAEVVLAAAPEARILPIETGDFCRRAVRVAAKAGIDQFIEIGTGLPTKEPIHQIARRVAPGARVLYVSNEPTVVAYLQAQGLNGESANIIHADIWEPKAILEAAQPQIDFTRPVGILIREVLNFVDVDDDPWQIISTLVDAVAPGSRLMLSVATSEGLTEVVQQQISAQGLYEPLPKRLKMWPREAIEEMFVGLPVVEPGLVDANQWWPDRAGRAPIGPMRALVGMAIKP</sequence>
<dbReference type="SUPFAM" id="SSF46894">
    <property type="entry name" value="C-terminal effector domain of the bipartite response regulators"/>
    <property type="match status" value="1"/>
</dbReference>
<comment type="caution">
    <text evidence="7">The sequence shown here is derived from an EMBL/GenBank/DDBJ whole genome shotgun (WGS) entry which is preliminary data.</text>
</comment>
<dbReference type="InterPro" id="IPR011990">
    <property type="entry name" value="TPR-like_helical_dom_sf"/>
</dbReference>
<evidence type="ECO:0000313" key="7">
    <source>
        <dbReference type="EMBL" id="KAB2344820.1"/>
    </source>
</evidence>
<dbReference type="SUPFAM" id="SSF48452">
    <property type="entry name" value="TPR-like"/>
    <property type="match status" value="1"/>
</dbReference>
<protein>
    <recommendedName>
        <fullName evidence="9">Bacterial transcriptional activator domain-containing protein</fullName>
    </recommendedName>
</protein>
<dbReference type="InterPro" id="IPR016032">
    <property type="entry name" value="Sig_transdc_resp-reg_C-effctor"/>
</dbReference>
<keyword evidence="4" id="KW-0804">Transcription</keyword>
<keyword evidence="2" id="KW-0805">Transcription regulation</keyword>
<dbReference type="SMART" id="SM01043">
    <property type="entry name" value="BTAD"/>
    <property type="match status" value="1"/>
</dbReference>
<evidence type="ECO:0000313" key="8">
    <source>
        <dbReference type="Proteomes" id="UP000468735"/>
    </source>
</evidence>
<dbReference type="InterPro" id="IPR001867">
    <property type="entry name" value="OmpR/PhoB-type_DNA-bd"/>
</dbReference>
<dbReference type="SMART" id="SM00862">
    <property type="entry name" value="Trans_reg_C"/>
    <property type="match status" value="1"/>
</dbReference>
<dbReference type="Pfam" id="PF03704">
    <property type="entry name" value="BTAD"/>
    <property type="match status" value="1"/>
</dbReference>
<proteinExistence type="inferred from homology"/>
<accession>A0A6H9YFL6</accession>
<comment type="similarity">
    <text evidence="1">Belongs to the AfsR/DnrI/RedD regulatory family.</text>
</comment>
<dbReference type="GO" id="GO:0003677">
    <property type="term" value="F:DNA binding"/>
    <property type="evidence" value="ECO:0007669"/>
    <property type="project" value="UniProtKB-KW"/>
</dbReference>
<feature type="domain" description="OmpR/PhoB-type" evidence="5">
    <location>
        <begin position="17"/>
        <end position="91"/>
    </location>
</feature>
<dbReference type="InterPro" id="IPR051677">
    <property type="entry name" value="AfsR-DnrI-RedD_regulator"/>
</dbReference>
<dbReference type="OrthoDB" id="3450947at2"/>
<evidence type="ECO:0000256" key="1">
    <source>
        <dbReference type="ARBA" id="ARBA00005820"/>
    </source>
</evidence>
<dbReference type="AlphaFoldDB" id="A0A6H9YFL6"/>
<dbReference type="CDD" id="cd15831">
    <property type="entry name" value="BTAD"/>
    <property type="match status" value="1"/>
</dbReference>
<dbReference type="InterPro" id="IPR029063">
    <property type="entry name" value="SAM-dependent_MTases_sf"/>
</dbReference>
<dbReference type="EMBL" id="WBMT01000015">
    <property type="protein sequence ID" value="KAB2344820.1"/>
    <property type="molecule type" value="Genomic_DNA"/>
</dbReference>
<dbReference type="InterPro" id="IPR005158">
    <property type="entry name" value="BTAD"/>
</dbReference>
<dbReference type="InterPro" id="IPR036388">
    <property type="entry name" value="WH-like_DNA-bd_sf"/>
</dbReference>
<evidence type="ECO:0000256" key="3">
    <source>
        <dbReference type="ARBA" id="ARBA00023125"/>
    </source>
</evidence>
<dbReference type="RefSeq" id="WP_151565188.1">
    <property type="nucleotide sequence ID" value="NZ_WBMT01000015.1"/>
</dbReference>
<dbReference type="GO" id="GO:0000160">
    <property type="term" value="P:phosphorelay signal transduction system"/>
    <property type="evidence" value="ECO:0007669"/>
    <property type="project" value="InterPro"/>
</dbReference>
<feature type="domain" description="Bacterial transcriptional activator" evidence="6">
    <location>
        <begin position="100"/>
        <end position="245"/>
    </location>
</feature>
<dbReference type="SUPFAM" id="SSF53335">
    <property type="entry name" value="S-adenosyl-L-methionine-dependent methyltransferases"/>
    <property type="match status" value="1"/>
</dbReference>
<dbReference type="GO" id="GO:0006355">
    <property type="term" value="P:regulation of DNA-templated transcription"/>
    <property type="evidence" value="ECO:0007669"/>
    <property type="project" value="InterPro"/>
</dbReference>
<gene>
    <name evidence="7" type="ORF">F8566_29970</name>
</gene>
<keyword evidence="3" id="KW-0238">DNA-binding</keyword>
<evidence type="ECO:0008006" key="9">
    <source>
        <dbReference type="Google" id="ProtNLM"/>
    </source>
</evidence>